<dbReference type="GO" id="GO:0003677">
    <property type="term" value="F:DNA binding"/>
    <property type="evidence" value="ECO:0007669"/>
    <property type="project" value="InterPro"/>
</dbReference>
<dbReference type="GO" id="GO:0006313">
    <property type="term" value="P:DNA transposition"/>
    <property type="evidence" value="ECO:0007669"/>
    <property type="project" value="InterPro"/>
</dbReference>
<evidence type="ECO:0000313" key="10">
    <source>
        <dbReference type="EMBL" id="RUR32726.1"/>
    </source>
</evidence>
<dbReference type="Pfam" id="PF01527">
    <property type="entry name" value="HTH_Tnp_1"/>
    <property type="match status" value="1"/>
</dbReference>
<feature type="domain" description="Integrase catalytic" evidence="3">
    <location>
        <begin position="305"/>
        <end position="471"/>
    </location>
</feature>
<dbReference type="InterPro" id="IPR002514">
    <property type="entry name" value="Transposase_8"/>
</dbReference>
<dbReference type="GO" id="GO:0004803">
    <property type="term" value="F:transposase activity"/>
    <property type="evidence" value="ECO:0007669"/>
    <property type="project" value="InterPro"/>
</dbReference>
<dbReference type="EMBL" id="RZHG01000023">
    <property type="protein sequence ID" value="RUR28903.1"/>
    <property type="molecule type" value="Genomic_DNA"/>
</dbReference>
<comment type="caution">
    <text evidence="12">The sequence shown here is derived from an EMBL/GenBank/DDBJ whole genome shotgun (WGS) entry which is preliminary data.</text>
</comment>
<gene>
    <name evidence="12" type="ORF">ELY33_01295</name>
    <name evidence="10" type="ORF">ELY33_04910</name>
    <name evidence="11" type="ORF">ELY33_05095</name>
    <name evidence="9" type="ORF">ELY33_06110</name>
    <name evidence="8" type="ORF">ELY33_13255</name>
    <name evidence="7" type="ORF">ELY33_13260</name>
    <name evidence="6" type="ORF">ELY33_13725</name>
    <name evidence="5" type="ORF">ELY33_14880</name>
    <name evidence="4" type="ORF">ELY33_17255</name>
</gene>
<dbReference type="Gene3D" id="3.30.420.10">
    <property type="entry name" value="Ribonuclease H-like superfamily/Ribonuclease H"/>
    <property type="match status" value="1"/>
</dbReference>
<accession>A0A3S0WCU4</accession>
<evidence type="ECO:0000313" key="9">
    <source>
        <dbReference type="EMBL" id="RUR32503.1"/>
    </source>
</evidence>
<name>A0A3S0WCU4_9GAMM</name>
<dbReference type="PANTHER" id="PTHR46889:SF4">
    <property type="entry name" value="TRANSPOSASE INSO FOR INSERTION SEQUENCE ELEMENT IS911B-RELATED"/>
    <property type="match status" value="1"/>
</dbReference>
<reference evidence="12 13" key="1">
    <citation type="submission" date="2018-12" db="EMBL/GenBank/DDBJ databases">
        <title>three novel Halomonas strain isolated from plants.</title>
        <authorList>
            <person name="Sun C."/>
        </authorList>
    </citation>
    <scope>NUCLEOTIDE SEQUENCE [LARGE SCALE GENOMIC DNA]</scope>
    <source>
        <strain evidence="12 13">DSM 19434</strain>
    </source>
</reference>
<dbReference type="EMBL" id="RZHG01000002">
    <property type="protein sequence ID" value="RUR34841.1"/>
    <property type="molecule type" value="Genomic_DNA"/>
</dbReference>
<evidence type="ECO:0000313" key="4">
    <source>
        <dbReference type="EMBL" id="RUR26856.1"/>
    </source>
</evidence>
<dbReference type="EMBL" id="RZHG01000009">
    <property type="protein sequence ID" value="RUR32758.1"/>
    <property type="molecule type" value="Genomic_DNA"/>
</dbReference>
<dbReference type="SUPFAM" id="SSF53098">
    <property type="entry name" value="Ribonuclease H-like"/>
    <property type="match status" value="1"/>
</dbReference>
<dbReference type="OrthoDB" id="9813126at2"/>
<dbReference type="EMBL" id="RZHG01000009">
    <property type="protein sequence ID" value="RUR32726.1"/>
    <property type="molecule type" value="Genomic_DNA"/>
</dbReference>
<keyword evidence="13" id="KW-1185">Reference proteome</keyword>
<evidence type="ECO:0000313" key="11">
    <source>
        <dbReference type="EMBL" id="RUR32758.1"/>
    </source>
</evidence>
<evidence type="ECO:0000313" key="8">
    <source>
        <dbReference type="EMBL" id="RUR29574.1"/>
    </source>
</evidence>
<dbReference type="Pfam" id="PF00665">
    <property type="entry name" value="rve"/>
    <property type="match status" value="1"/>
</dbReference>
<evidence type="ECO:0000313" key="13">
    <source>
        <dbReference type="Proteomes" id="UP000287336"/>
    </source>
</evidence>
<dbReference type="InterPro" id="IPR001584">
    <property type="entry name" value="Integrase_cat-core"/>
</dbReference>
<evidence type="ECO:0000256" key="2">
    <source>
        <dbReference type="SAM" id="Coils"/>
    </source>
</evidence>
<dbReference type="PANTHER" id="PTHR46889">
    <property type="entry name" value="TRANSPOSASE INSF FOR INSERTION SEQUENCE IS3B-RELATED"/>
    <property type="match status" value="1"/>
</dbReference>
<evidence type="ECO:0000313" key="6">
    <source>
        <dbReference type="EMBL" id="RUR28672.1"/>
    </source>
</evidence>
<dbReference type="InterPro" id="IPR048020">
    <property type="entry name" value="Transpos_IS3"/>
</dbReference>
<keyword evidence="2" id="KW-0175">Coiled coil</keyword>
<evidence type="ECO:0000313" key="7">
    <source>
        <dbReference type="EMBL" id="RUR28903.1"/>
    </source>
</evidence>
<dbReference type="InterPro" id="IPR036397">
    <property type="entry name" value="RNaseH_sf"/>
</dbReference>
<dbReference type="Proteomes" id="UP000287336">
    <property type="component" value="Unassembled WGS sequence"/>
</dbReference>
<evidence type="ECO:0000313" key="5">
    <source>
        <dbReference type="EMBL" id="RUR27193.1"/>
    </source>
</evidence>
<dbReference type="EMBL" id="RZHG01000030">
    <property type="protein sequence ID" value="RUR26856.1"/>
    <property type="molecule type" value="Genomic_DNA"/>
</dbReference>
<evidence type="ECO:0000313" key="12">
    <source>
        <dbReference type="EMBL" id="RUR34841.1"/>
    </source>
</evidence>
<feature type="coiled-coil region" evidence="2">
    <location>
        <begin position="114"/>
        <end position="148"/>
    </location>
</feature>
<comment type="similarity">
    <text evidence="1">Belongs to the transposase 8 family.</text>
</comment>
<organism evidence="12 13">
    <name type="scientific">Vreelandella andesensis</name>
    <dbReference type="NCBI Taxonomy" id="447567"/>
    <lineage>
        <taxon>Bacteria</taxon>
        <taxon>Pseudomonadati</taxon>
        <taxon>Pseudomonadota</taxon>
        <taxon>Gammaproteobacteria</taxon>
        <taxon>Oceanospirillales</taxon>
        <taxon>Halomonadaceae</taxon>
        <taxon>Vreelandella</taxon>
    </lineage>
</organism>
<dbReference type="InterPro" id="IPR050900">
    <property type="entry name" value="Transposase_IS3/IS150/IS904"/>
</dbReference>
<dbReference type="AlphaFoldDB" id="A0A3S0WCU4"/>
<dbReference type="EMBL" id="RZHG01000010">
    <property type="protein sequence ID" value="RUR32503.1"/>
    <property type="molecule type" value="Genomic_DNA"/>
</dbReference>
<dbReference type="GO" id="GO:0015074">
    <property type="term" value="P:DNA integration"/>
    <property type="evidence" value="ECO:0007669"/>
    <property type="project" value="InterPro"/>
</dbReference>
<dbReference type="NCBIfam" id="NF033516">
    <property type="entry name" value="transpos_IS3"/>
    <property type="match status" value="1"/>
</dbReference>
<dbReference type="InterPro" id="IPR009057">
    <property type="entry name" value="Homeodomain-like_sf"/>
</dbReference>
<dbReference type="SUPFAM" id="SSF46689">
    <property type="entry name" value="Homeodomain-like"/>
    <property type="match status" value="2"/>
</dbReference>
<evidence type="ECO:0000259" key="3">
    <source>
        <dbReference type="PROSITE" id="PS50994"/>
    </source>
</evidence>
<dbReference type="RefSeq" id="WP_126942763.1">
    <property type="nucleotide sequence ID" value="NZ_RZHG01000002.1"/>
</dbReference>
<dbReference type="PROSITE" id="PS50994">
    <property type="entry name" value="INTEGRASE"/>
    <property type="match status" value="1"/>
</dbReference>
<dbReference type="InterPro" id="IPR012337">
    <property type="entry name" value="RNaseH-like_sf"/>
</dbReference>
<evidence type="ECO:0000256" key="1">
    <source>
        <dbReference type="ARBA" id="ARBA00009964"/>
    </source>
</evidence>
<dbReference type="EMBL" id="RZHG01000022">
    <property type="protein sequence ID" value="RUR29574.1"/>
    <property type="molecule type" value="Genomic_DNA"/>
</dbReference>
<sequence length="523" mass="60125">MPRYSAERKAAVLKKLLPPHNRSVVSVATEEGISDATLYSWLKQCREKGVPVPGYTQSDNEWSPDAKLAVVIETATLSETELGAYCREKGLYPEQIQQWKAACLQGAGQQEDQQKTAQKQRKQDRKTIKQLKAEVRRKDRALAETTSLLVLFKKARRLVQRRPEQRRGRLTPFEERARLIALFDEAITGGASRYQAAAIIDVSERTLKRWRSACGAVAEDQRPHAVQGRQPHQLTHEEKQAILNACHRPEYQSLPPSQIVPLLADQGAYLASESSFYRVLKKHEQQHHRGRMKPRRPVPEPTSFTATGPNQVWCWDISYCSSVVRGQHWYLYLIMDIYSRKIIAWEVHEAESGELAKQLLERALLREGCWHQPPVLHSDNGAPMTSYTLKARLTELGMLMSYSRPRVSNDNPYSEALFRTVKYCPAWPTKGFASLSAVRDWMLAFERAYNEQHLHSGIRYVTPADRHRGVDRERLEHRKAVYERAKRRHPQRWSGSTRNWEVLGSVSLNPGKMHEIERNKQAA</sequence>
<dbReference type="EMBL" id="RZHG01000028">
    <property type="protein sequence ID" value="RUR27193.1"/>
    <property type="molecule type" value="Genomic_DNA"/>
</dbReference>
<dbReference type="EMBL" id="RZHG01000024">
    <property type="protein sequence ID" value="RUR28672.1"/>
    <property type="molecule type" value="Genomic_DNA"/>
</dbReference>
<protein>
    <submittedName>
        <fullName evidence="12">IS3 family transposase</fullName>
    </submittedName>
</protein>
<proteinExistence type="inferred from homology"/>